<gene>
    <name evidence="1" type="ORF">HB759_12045</name>
</gene>
<dbReference type="EMBL" id="JAAROL010000004">
    <property type="protein sequence ID" value="MBC1332670.1"/>
    <property type="molecule type" value="Genomic_DNA"/>
</dbReference>
<name>A0A7X0WF42_9LIST</name>
<dbReference type="RefSeq" id="WP_185374376.1">
    <property type="nucleotide sequence ID" value="NZ_JAARNB010000004.1"/>
</dbReference>
<sequence length="52" mass="6150">MKMRKNVFNDFIKKEVEKRATRLAEKSVEMSCRGFSYETPAPTSLLKEKKHM</sequence>
<reference evidence="1 2" key="1">
    <citation type="submission" date="2020-03" db="EMBL/GenBank/DDBJ databases">
        <title>Soil Listeria distribution.</title>
        <authorList>
            <person name="Liao J."/>
            <person name="Wiedmann M."/>
        </authorList>
    </citation>
    <scope>NUCLEOTIDE SEQUENCE [LARGE SCALE GENOMIC DNA]</scope>
    <source>
        <strain evidence="1 2">FSL L7-1833</strain>
    </source>
</reference>
<proteinExistence type="predicted"/>
<dbReference type="Proteomes" id="UP000532866">
    <property type="component" value="Unassembled WGS sequence"/>
</dbReference>
<accession>A0A7X0WF42</accession>
<evidence type="ECO:0000313" key="1">
    <source>
        <dbReference type="EMBL" id="MBC1332670.1"/>
    </source>
</evidence>
<comment type="caution">
    <text evidence="1">The sequence shown here is derived from an EMBL/GenBank/DDBJ whole genome shotgun (WGS) entry which is preliminary data.</text>
</comment>
<dbReference type="AlphaFoldDB" id="A0A7X0WF42"/>
<evidence type="ECO:0000313" key="2">
    <source>
        <dbReference type="Proteomes" id="UP000532866"/>
    </source>
</evidence>
<organism evidence="1 2">
    <name type="scientific">Listeria booriae</name>
    <dbReference type="NCBI Taxonomy" id="1552123"/>
    <lineage>
        <taxon>Bacteria</taxon>
        <taxon>Bacillati</taxon>
        <taxon>Bacillota</taxon>
        <taxon>Bacilli</taxon>
        <taxon>Bacillales</taxon>
        <taxon>Listeriaceae</taxon>
        <taxon>Listeria</taxon>
    </lineage>
</organism>
<protein>
    <submittedName>
        <fullName evidence="1">Uncharacterized protein</fullName>
    </submittedName>
</protein>